<reference evidence="1" key="1">
    <citation type="submission" date="2014-11" db="EMBL/GenBank/DDBJ databases">
        <authorList>
            <person name="Amaro Gonzalez C."/>
        </authorList>
    </citation>
    <scope>NUCLEOTIDE SEQUENCE</scope>
</reference>
<proteinExistence type="predicted"/>
<accession>A0A0E9SVM8</accession>
<dbReference type="AlphaFoldDB" id="A0A0E9SVM8"/>
<protein>
    <submittedName>
        <fullName evidence="1">Uncharacterized protein</fullName>
    </submittedName>
</protein>
<evidence type="ECO:0000313" key="1">
    <source>
        <dbReference type="EMBL" id="JAH44613.1"/>
    </source>
</evidence>
<reference evidence="1" key="2">
    <citation type="journal article" date="2015" name="Fish Shellfish Immunol.">
        <title>Early steps in the European eel (Anguilla anguilla)-Vibrio vulnificus interaction in the gills: Role of the RtxA13 toxin.</title>
        <authorList>
            <person name="Callol A."/>
            <person name="Pajuelo D."/>
            <person name="Ebbesson L."/>
            <person name="Teles M."/>
            <person name="MacKenzie S."/>
            <person name="Amaro C."/>
        </authorList>
    </citation>
    <scope>NUCLEOTIDE SEQUENCE</scope>
</reference>
<dbReference type="EMBL" id="GBXM01063964">
    <property type="protein sequence ID" value="JAH44613.1"/>
    <property type="molecule type" value="Transcribed_RNA"/>
</dbReference>
<organism evidence="1">
    <name type="scientific">Anguilla anguilla</name>
    <name type="common">European freshwater eel</name>
    <name type="synonym">Muraena anguilla</name>
    <dbReference type="NCBI Taxonomy" id="7936"/>
    <lineage>
        <taxon>Eukaryota</taxon>
        <taxon>Metazoa</taxon>
        <taxon>Chordata</taxon>
        <taxon>Craniata</taxon>
        <taxon>Vertebrata</taxon>
        <taxon>Euteleostomi</taxon>
        <taxon>Actinopterygii</taxon>
        <taxon>Neopterygii</taxon>
        <taxon>Teleostei</taxon>
        <taxon>Anguilliformes</taxon>
        <taxon>Anguillidae</taxon>
        <taxon>Anguilla</taxon>
    </lineage>
</organism>
<sequence>MLSSFFTPFSLVFLPLLDHLRSYLKQYRKQQLWLTLQTWHTTQI</sequence>
<name>A0A0E9SVM8_ANGAN</name>